<dbReference type="Proteomes" id="UP001321486">
    <property type="component" value="Chromosome"/>
</dbReference>
<dbReference type="EMBL" id="AP027732">
    <property type="protein sequence ID" value="BDZ49861.1"/>
    <property type="molecule type" value="Genomic_DNA"/>
</dbReference>
<evidence type="ECO:0000256" key="1">
    <source>
        <dbReference type="SAM" id="MobiDB-lite"/>
    </source>
</evidence>
<name>A0ABM8GN43_9MICO</name>
<accession>A0ABM8GN43</accession>
<organism evidence="2 3">
    <name type="scientific">Frondihabitans sucicola</name>
    <dbReference type="NCBI Taxonomy" id="1268041"/>
    <lineage>
        <taxon>Bacteria</taxon>
        <taxon>Bacillati</taxon>
        <taxon>Actinomycetota</taxon>
        <taxon>Actinomycetes</taxon>
        <taxon>Micrococcales</taxon>
        <taxon>Microbacteriaceae</taxon>
        <taxon>Frondihabitans</taxon>
    </lineage>
</organism>
<gene>
    <name evidence="2" type="ORF">GCM10025867_21020</name>
</gene>
<keyword evidence="3" id="KW-1185">Reference proteome</keyword>
<evidence type="ECO:0000313" key="3">
    <source>
        <dbReference type="Proteomes" id="UP001321486"/>
    </source>
</evidence>
<sequence>MPPLPGGLVPWCRADGLVPWCPAGGLVVVPGGWAGAGGGAAWQVGLVWCCLADRLVGCADPGVWHTDGHPMQELPRRTAGAVCTPGTRTAAADHAPQCSSLRADLGPPGDLRSGLAPRLSADGSALG</sequence>
<protein>
    <submittedName>
        <fullName evidence="2">Uncharacterized protein</fullName>
    </submittedName>
</protein>
<evidence type="ECO:0000313" key="2">
    <source>
        <dbReference type="EMBL" id="BDZ49861.1"/>
    </source>
</evidence>
<feature type="region of interest" description="Disordered" evidence="1">
    <location>
        <begin position="86"/>
        <end position="127"/>
    </location>
</feature>
<proteinExistence type="predicted"/>
<reference evidence="3" key="1">
    <citation type="journal article" date="2019" name="Int. J. Syst. Evol. Microbiol.">
        <title>The Global Catalogue of Microorganisms (GCM) 10K type strain sequencing project: providing services to taxonomists for standard genome sequencing and annotation.</title>
        <authorList>
            <consortium name="The Broad Institute Genomics Platform"/>
            <consortium name="The Broad Institute Genome Sequencing Center for Infectious Disease"/>
            <person name="Wu L."/>
            <person name="Ma J."/>
        </authorList>
    </citation>
    <scope>NUCLEOTIDE SEQUENCE [LARGE SCALE GENOMIC DNA]</scope>
    <source>
        <strain evidence="3">NBRC 108728</strain>
    </source>
</reference>